<dbReference type="EMBL" id="PQXF01000002">
    <property type="protein sequence ID" value="PXF61861.1"/>
    <property type="molecule type" value="Genomic_DNA"/>
</dbReference>
<accession>A0AC61L6B1</accession>
<comment type="caution">
    <text evidence="1">The sequence shown here is derived from an EMBL/GenBank/DDBJ whole genome shotgun (WGS) entry which is preliminary data.</text>
</comment>
<gene>
    <name evidence="1" type="ORF">C4B59_01125</name>
</gene>
<sequence>MQAAVNNVTAGETICVAAGSYTENVNVNEHLTLIGEGADVVTVTANSSSDHVFNVTADQVNISVFTATGAIGIDKTGIYLSGRQHCNISENNCPDNNRGIDLYSSSDNTLTGNNASNNDCGIRLYSSSDNTLTGNTANSNNYYGIYLRYSSNNLIYNNYFNNTNNAYDYGNNQWNITKTAGANIIGGPFLGGNYWSDYTGVDTDADGLGDTMLPYNSSGNITNGGDFHPLVVQTDTTPPVITITTPEPYGLYTVGMELDFSATDDESGVDTVVGTLTNTSEVSQDDESGFAPDVGVYTLVVTATDNASNTNVSDPVFFVVYDPDGGHATGGGWFCPDDESTLSPDGKANFGFTARYKNDVSTGKLNFQYMYAADDIGAPR</sequence>
<proteinExistence type="predicted"/>
<reference evidence="1" key="1">
    <citation type="submission" date="2018-01" db="EMBL/GenBank/DDBJ databases">
        <authorList>
            <person name="Krukenberg V."/>
        </authorList>
    </citation>
    <scope>NUCLEOTIDE SEQUENCE</scope>
    <source>
        <strain evidence="1">E20ANME2</strain>
    </source>
</reference>
<dbReference type="Proteomes" id="UP000248329">
    <property type="component" value="Unassembled WGS sequence"/>
</dbReference>
<name>A0AC61L6B1_9EURY</name>
<evidence type="ECO:0000313" key="2">
    <source>
        <dbReference type="Proteomes" id="UP000248329"/>
    </source>
</evidence>
<evidence type="ECO:0000313" key="1">
    <source>
        <dbReference type="EMBL" id="PXF61861.1"/>
    </source>
</evidence>
<protein>
    <submittedName>
        <fullName evidence="1">Uncharacterized protein</fullName>
    </submittedName>
</protein>
<organism evidence="1 2">
    <name type="scientific">Candidatus Methanogaster sp</name>
    <dbReference type="NCBI Taxonomy" id="3386292"/>
    <lineage>
        <taxon>Archaea</taxon>
        <taxon>Methanobacteriati</taxon>
        <taxon>Methanobacteriota</taxon>
        <taxon>Stenosarchaea group</taxon>
        <taxon>Methanomicrobia</taxon>
        <taxon>Methanosarcinales</taxon>
        <taxon>ANME-2 cluster</taxon>
        <taxon>Candidatus Methanogasteraceae</taxon>
        <taxon>Candidatus Methanogaster</taxon>
    </lineage>
</organism>